<keyword evidence="2" id="KW-1185">Reference proteome</keyword>
<evidence type="ECO:0000313" key="2">
    <source>
        <dbReference type="Proteomes" id="UP001189624"/>
    </source>
</evidence>
<dbReference type="AlphaFoldDB" id="A0AA86VGA9"/>
<name>A0AA86VGA9_9FABA</name>
<evidence type="ECO:0000313" key="1">
    <source>
        <dbReference type="EMBL" id="CAJ1941418.1"/>
    </source>
</evidence>
<reference evidence="1" key="1">
    <citation type="submission" date="2023-10" db="EMBL/GenBank/DDBJ databases">
        <authorList>
            <person name="Domelevo Entfellner J.-B."/>
        </authorList>
    </citation>
    <scope>NUCLEOTIDE SEQUENCE</scope>
</reference>
<dbReference type="EMBL" id="OY731400">
    <property type="protein sequence ID" value="CAJ1941418.1"/>
    <property type="molecule type" value="Genomic_DNA"/>
</dbReference>
<protein>
    <submittedName>
        <fullName evidence="1">Uncharacterized protein</fullName>
    </submittedName>
</protein>
<sequence length="135" mass="15283">MACSRGGGWEVNVTRERKVGPLASGHRSGSHLKDMISEWVEGSVGCGPRGFTPLGKRGCLDSPLTFRALKMRRKGIENGRSKARYWRQDRTKDLYMPWEPMLEDMAPKTKPWSSSIASLDNYAIDFDAHCQRRNP</sequence>
<dbReference type="Proteomes" id="UP001189624">
    <property type="component" value="Chromosome 3"/>
</dbReference>
<proteinExistence type="predicted"/>
<dbReference type="Gramene" id="rna-AYBTSS11_LOCUS10251">
    <property type="protein sequence ID" value="CAJ1941418.1"/>
    <property type="gene ID" value="gene-AYBTSS11_LOCUS10251"/>
</dbReference>
<gene>
    <name evidence="1" type="ORF">AYBTSS11_LOCUS10251</name>
</gene>
<accession>A0AA86VGA9</accession>
<organism evidence="1 2">
    <name type="scientific">Sphenostylis stenocarpa</name>
    <dbReference type="NCBI Taxonomy" id="92480"/>
    <lineage>
        <taxon>Eukaryota</taxon>
        <taxon>Viridiplantae</taxon>
        <taxon>Streptophyta</taxon>
        <taxon>Embryophyta</taxon>
        <taxon>Tracheophyta</taxon>
        <taxon>Spermatophyta</taxon>
        <taxon>Magnoliopsida</taxon>
        <taxon>eudicotyledons</taxon>
        <taxon>Gunneridae</taxon>
        <taxon>Pentapetalae</taxon>
        <taxon>rosids</taxon>
        <taxon>fabids</taxon>
        <taxon>Fabales</taxon>
        <taxon>Fabaceae</taxon>
        <taxon>Papilionoideae</taxon>
        <taxon>50 kb inversion clade</taxon>
        <taxon>NPAAA clade</taxon>
        <taxon>indigoferoid/millettioid clade</taxon>
        <taxon>Phaseoleae</taxon>
        <taxon>Sphenostylis</taxon>
    </lineage>
</organism>